<proteinExistence type="predicted"/>
<evidence type="ECO:0008006" key="4">
    <source>
        <dbReference type="Google" id="ProtNLM"/>
    </source>
</evidence>
<name>A0AAW2YS60_9EUKA</name>
<evidence type="ECO:0000256" key="1">
    <source>
        <dbReference type="SAM" id="MobiDB-lite"/>
    </source>
</evidence>
<organism evidence="2 3">
    <name type="scientific">Acrasis kona</name>
    <dbReference type="NCBI Taxonomy" id="1008807"/>
    <lineage>
        <taxon>Eukaryota</taxon>
        <taxon>Discoba</taxon>
        <taxon>Heterolobosea</taxon>
        <taxon>Tetramitia</taxon>
        <taxon>Eutetramitia</taxon>
        <taxon>Acrasidae</taxon>
        <taxon>Acrasis</taxon>
    </lineage>
</organism>
<evidence type="ECO:0000313" key="2">
    <source>
        <dbReference type="EMBL" id="KAL0480035.1"/>
    </source>
</evidence>
<accession>A0AAW2YS60</accession>
<dbReference type="AlphaFoldDB" id="A0AAW2YS60"/>
<evidence type="ECO:0000313" key="3">
    <source>
        <dbReference type="Proteomes" id="UP001431209"/>
    </source>
</evidence>
<feature type="region of interest" description="Disordered" evidence="1">
    <location>
        <begin position="29"/>
        <end position="74"/>
    </location>
</feature>
<sequence>MGRKTKIIVAGAALGTAIYLYKNNSSEPIKTTVAPKKSSEDWPEDSMTGSVNKKASKAMTAPTSSNGPTKYESLKGKSIDEANALLGRPTETRTSADTYPTIGSDEEQFLLENRSPDVHYYHWNVGDNGFVRVYVKDSKIIQVFHKTAPISKL</sequence>
<dbReference type="Proteomes" id="UP001431209">
    <property type="component" value="Unassembled WGS sequence"/>
</dbReference>
<gene>
    <name evidence="2" type="ORF">AKO1_010928</name>
</gene>
<comment type="caution">
    <text evidence="2">The sequence shown here is derived from an EMBL/GenBank/DDBJ whole genome shotgun (WGS) entry which is preliminary data.</text>
</comment>
<keyword evidence="3" id="KW-1185">Reference proteome</keyword>
<dbReference type="EMBL" id="JAOPGA020000623">
    <property type="protein sequence ID" value="KAL0480035.1"/>
    <property type="molecule type" value="Genomic_DNA"/>
</dbReference>
<protein>
    <recommendedName>
        <fullName evidence="4">Lipoprotein</fullName>
    </recommendedName>
</protein>
<reference evidence="2 3" key="1">
    <citation type="submission" date="2024-03" db="EMBL/GenBank/DDBJ databases">
        <title>The Acrasis kona genome and developmental transcriptomes reveal deep origins of eukaryotic multicellular pathways.</title>
        <authorList>
            <person name="Sheikh S."/>
            <person name="Fu C.-J."/>
            <person name="Brown M.W."/>
            <person name="Baldauf S.L."/>
        </authorList>
    </citation>
    <scope>NUCLEOTIDE SEQUENCE [LARGE SCALE GENOMIC DNA]</scope>
    <source>
        <strain evidence="2 3">ATCC MYA-3509</strain>
    </source>
</reference>